<feature type="domain" description="Mso1 N-terminal" evidence="2">
    <location>
        <begin position="19"/>
        <end position="57"/>
    </location>
</feature>
<reference evidence="3 4" key="1">
    <citation type="submission" date="2017-03" db="EMBL/GenBank/DDBJ databases">
        <title>Genomes of endolithic fungi from Antarctica.</title>
        <authorList>
            <person name="Coleine C."/>
            <person name="Masonjones S."/>
            <person name="Stajich J.E."/>
        </authorList>
    </citation>
    <scope>NUCLEOTIDE SEQUENCE [LARGE SCALE GENOMIC DNA]</scope>
    <source>
        <strain evidence="3 4">CCFEE 5187</strain>
    </source>
</reference>
<organism evidence="3 4">
    <name type="scientific">Cryomyces minteri</name>
    <dbReference type="NCBI Taxonomy" id="331657"/>
    <lineage>
        <taxon>Eukaryota</taxon>
        <taxon>Fungi</taxon>
        <taxon>Dikarya</taxon>
        <taxon>Ascomycota</taxon>
        <taxon>Pezizomycotina</taxon>
        <taxon>Dothideomycetes</taxon>
        <taxon>Dothideomycetes incertae sedis</taxon>
        <taxon>Cryomyces</taxon>
    </lineage>
</organism>
<dbReference type="Proteomes" id="UP000308768">
    <property type="component" value="Unassembled WGS sequence"/>
</dbReference>
<dbReference type="OrthoDB" id="2683368at2759"/>
<feature type="compositionally biased region" description="Gly residues" evidence="1">
    <location>
        <begin position="146"/>
        <end position="169"/>
    </location>
</feature>
<comment type="caution">
    <text evidence="3">The sequence shown here is derived from an EMBL/GenBank/DDBJ whole genome shotgun (WGS) entry which is preliminary data.</text>
</comment>
<proteinExistence type="predicted"/>
<dbReference type="Pfam" id="PF14475">
    <property type="entry name" value="Mso1_Sec1_bdg"/>
    <property type="match status" value="1"/>
</dbReference>
<feature type="region of interest" description="Disordered" evidence="1">
    <location>
        <begin position="53"/>
        <end position="207"/>
    </location>
</feature>
<evidence type="ECO:0000259" key="2">
    <source>
        <dbReference type="Pfam" id="PF14475"/>
    </source>
</evidence>
<accession>A0A4U0X2E7</accession>
<name>A0A4U0X2E7_9PEZI</name>
<evidence type="ECO:0000313" key="3">
    <source>
        <dbReference type="EMBL" id="TKA69396.1"/>
    </source>
</evidence>
<feature type="compositionally biased region" description="Gly residues" evidence="1">
    <location>
        <begin position="83"/>
        <end position="96"/>
    </location>
</feature>
<dbReference type="AlphaFoldDB" id="A0A4U0X2E7"/>
<sequence length="207" mass="20622">MSSYLSTLLTTTTTRYATLRRALTSSEADGDTEDDSHISRVLRAYYTEKGRPFPAWLPPDPNAKQQAHQQAVQAGYATSSGQGRQGQGQYAGGGSGNTSLRSTASGAGGRGALSDLWDPPAASAQQPASLRRGPRPQPPPQASQPGGRGSLDGAGGGAGAGGAVGGGGTAQERLKARLWGQASPTGGGGAGAGTQGQGQGPGHGSVR</sequence>
<feature type="compositionally biased region" description="Low complexity" evidence="1">
    <location>
        <begin position="63"/>
        <end position="82"/>
    </location>
</feature>
<dbReference type="InterPro" id="IPR028095">
    <property type="entry name" value="Mso1_N_dom"/>
</dbReference>
<gene>
    <name evidence="3" type="ORF">B0A49_06373</name>
</gene>
<keyword evidence="4" id="KW-1185">Reference proteome</keyword>
<evidence type="ECO:0000256" key="1">
    <source>
        <dbReference type="SAM" id="MobiDB-lite"/>
    </source>
</evidence>
<feature type="compositionally biased region" description="Low complexity" evidence="1">
    <location>
        <begin position="119"/>
        <end position="131"/>
    </location>
</feature>
<protein>
    <recommendedName>
        <fullName evidence="2">Mso1 N-terminal domain-containing protein</fullName>
    </recommendedName>
</protein>
<dbReference type="STRING" id="331657.A0A4U0X2E7"/>
<dbReference type="EMBL" id="NAJN01000735">
    <property type="protein sequence ID" value="TKA69396.1"/>
    <property type="molecule type" value="Genomic_DNA"/>
</dbReference>
<feature type="compositionally biased region" description="Gly residues" evidence="1">
    <location>
        <begin position="185"/>
        <end position="207"/>
    </location>
</feature>
<evidence type="ECO:0000313" key="4">
    <source>
        <dbReference type="Proteomes" id="UP000308768"/>
    </source>
</evidence>